<comment type="caution">
    <text evidence="4">The sequence shown here is derived from an EMBL/GenBank/DDBJ whole genome shotgun (WGS) entry which is preliminary data.</text>
</comment>
<organism evidence="4 5">
    <name type="scientific">Leptomonas seymouri</name>
    <dbReference type="NCBI Taxonomy" id="5684"/>
    <lineage>
        <taxon>Eukaryota</taxon>
        <taxon>Discoba</taxon>
        <taxon>Euglenozoa</taxon>
        <taxon>Kinetoplastea</taxon>
        <taxon>Metakinetoplastina</taxon>
        <taxon>Trypanosomatida</taxon>
        <taxon>Trypanosomatidae</taxon>
        <taxon>Leishmaniinae</taxon>
        <taxon>Leptomonas</taxon>
    </lineage>
</organism>
<feature type="region of interest" description="Disordered" evidence="1">
    <location>
        <begin position="1"/>
        <end position="49"/>
    </location>
</feature>
<feature type="compositionally biased region" description="Low complexity" evidence="1">
    <location>
        <begin position="22"/>
        <end position="33"/>
    </location>
</feature>
<evidence type="ECO:0000259" key="3">
    <source>
        <dbReference type="PROSITE" id="PS51283"/>
    </source>
</evidence>
<dbReference type="PANTHER" id="PTHR21646:SF23">
    <property type="entry name" value="UBIQUITIN CARBOXYL-TERMINAL HYDROLASE USP2"/>
    <property type="match status" value="1"/>
</dbReference>
<dbReference type="Pfam" id="PF00443">
    <property type="entry name" value="UCH"/>
    <property type="match status" value="1"/>
</dbReference>
<protein>
    <submittedName>
        <fullName evidence="4">Putative ubiquitin hydrolase putative cysteine peptidase Clan CA family C19</fullName>
    </submittedName>
</protein>
<keyword evidence="4" id="KW-0378">Hydrolase</keyword>
<feature type="domain" description="USP" evidence="2">
    <location>
        <begin position="619"/>
        <end position="1332"/>
    </location>
</feature>
<dbReference type="OMA" id="YILCFER"/>
<evidence type="ECO:0000313" key="5">
    <source>
        <dbReference type="Proteomes" id="UP000038009"/>
    </source>
</evidence>
<dbReference type="InterPro" id="IPR018200">
    <property type="entry name" value="USP_CS"/>
</dbReference>
<reference evidence="4 5" key="1">
    <citation type="journal article" date="2015" name="PLoS Pathog.">
        <title>Leptomonas seymouri: Adaptations to the Dixenous Life Cycle Analyzed by Genome Sequencing, Transcriptome Profiling and Co-infection with Leishmania donovani.</title>
        <authorList>
            <person name="Kraeva N."/>
            <person name="Butenko A."/>
            <person name="Hlavacova J."/>
            <person name="Kostygov A."/>
            <person name="Myskova J."/>
            <person name="Grybchuk D."/>
            <person name="Lestinova T."/>
            <person name="Votypka J."/>
            <person name="Volf P."/>
            <person name="Opperdoes F."/>
            <person name="Flegontov P."/>
            <person name="Lukes J."/>
            <person name="Yurchenko V."/>
        </authorList>
    </citation>
    <scope>NUCLEOTIDE SEQUENCE [LARGE SCALE GENOMIC DNA]</scope>
    <source>
        <strain evidence="4 5">ATCC 30220</strain>
    </source>
</reference>
<dbReference type="InterPro" id="IPR028889">
    <property type="entry name" value="USP"/>
</dbReference>
<dbReference type="InterPro" id="IPR001394">
    <property type="entry name" value="Peptidase_C19_UCH"/>
</dbReference>
<dbReference type="PROSITE" id="PS51283">
    <property type="entry name" value="DUSP"/>
    <property type="match status" value="1"/>
</dbReference>
<dbReference type="GO" id="GO:0004843">
    <property type="term" value="F:cysteine-type deubiquitinase activity"/>
    <property type="evidence" value="ECO:0007669"/>
    <property type="project" value="InterPro"/>
</dbReference>
<dbReference type="InterPro" id="IPR006615">
    <property type="entry name" value="Pept_C19_DUSP"/>
</dbReference>
<name>A0A0N0P902_LEPSE</name>
<dbReference type="EMBL" id="LJSK01000010">
    <property type="protein sequence ID" value="KPI90127.1"/>
    <property type="molecule type" value="Genomic_DNA"/>
</dbReference>
<dbReference type="InterPro" id="IPR050185">
    <property type="entry name" value="Ub_carboxyl-term_hydrolase"/>
</dbReference>
<keyword evidence="5" id="KW-1185">Reference proteome</keyword>
<accession>A0A0N0P902</accession>
<evidence type="ECO:0000256" key="1">
    <source>
        <dbReference type="SAM" id="MobiDB-lite"/>
    </source>
</evidence>
<dbReference type="OrthoDB" id="265776at2759"/>
<dbReference type="InterPro" id="IPR038765">
    <property type="entry name" value="Papain-like_cys_pep_sf"/>
</dbReference>
<dbReference type="CDD" id="cd02257">
    <property type="entry name" value="Peptidase_C19"/>
    <property type="match status" value="1"/>
</dbReference>
<dbReference type="PROSITE" id="PS00972">
    <property type="entry name" value="USP_1"/>
    <property type="match status" value="1"/>
</dbReference>
<dbReference type="VEuPathDB" id="TriTrypDB:Lsey_0010_0390"/>
<dbReference type="SMART" id="SM00695">
    <property type="entry name" value="DUSP"/>
    <property type="match status" value="1"/>
</dbReference>
<gene>
    <name evidence="4" type="ORF">ABL78_0772</name>
</gene>
<dbReference type="PANTHER" id="PTHR21646">
    <property type="entry name" value="UBIQUITIN CARBOXYL-TERMINAL HYDROLASE"/>
    <property type="match status" value="1"/>
</dbReference>
<evidence type="ECO:0000259" key="2">
    <source>
        <dbReference type="PROSITE" id="PS50235"/>
    </source>
</evidence>
<sequence length="1339" mass="148351">MGYDPTEGAEEKGGADSADAFPLSATSRSSLSPSEEETHSPQLNEDAYGGAAKGRVITWDGIKKNGNMSKGGMADEAEPTQPLAPASPLQGFINALVSNILEGLRGFDGSTTWLKRSSAVAAAQLDAIKMEKAPEQVEEFNVAWFGIASALLRDLIQERVEELRILVTPSSPYMDAEEDECGSAGVCATPREVAVAFVSGLQSIVAEVMNDGGCHSTGAGVGRPYSRYSLRSFTYAKEVSDLSSRLMSDRLTRGAHLPEALRSKYADDTTVIDDKADYCAILVLIADAWVCSFFPTYQRLSRSPTEAAPYLWMVEESTSQIYTDLFFYYFYFACEHQSLMKNKEGLPCGVAVPTAWMEDLLSWTAKAKHQRSLTPPGPLPPFPGPIDTFDLVSVSPQDPRHHWLQLGTDRYQVIPESLFDSFLNFFGAGPKYTLYGLFPLREQCLTAWRALPLKIEVEFDWILINKSDSVPDSFTVSVFVEEALLHSEMREVCHLAWGLATEEKEIMSEDASMVWFAAVNGSNTVRISCKGLFMLPLGEETFAIAAEGDGMEMTVQEVLQQLRSHIEAKMPASLEDFKEQTESEIFLSLGVTLHNLNGDAREKEITGTMEVAAHNSGVCGLTNVGNTCYMNSALQCLSNLSAFRTQLLTLPISHFTQATITPTLIKLLSSMWSGQHSFAETRELKDQIGMRVKRFAGHQQQDASEFIEVLLDHMGEEINLVSARCYRQREDSDSAIPTQELSTIFWENFLENNQTFLSPLFFHQSKTVFTCLTCSESSIVFDNNVTLPVSIKEPPQKRRYNVEVLVELNRSECATDKGMAEQSVVSSSRPVEEKNCVFVQATLRVQALVGPDNTVKSQDVEEGLVHALRGVAVDSKEVYSFFFGSTGDLSDTEEKPMEWWEEKKEVLKSRLRVDARVMEVPEHGRVHAWARLSLAGDEAKDAAGTDAQLPAAAPALRVWYFLKNVNDPAPTTFTTNPVWVDEMVVSRNASIRVKAAAVTNAPFSQHIIARSKEIAVSMLEQQAEGQIDAESALVAADVLGGGGGYFNSLASRKEGEALCEVDSSVDNAATWQNPPPPTQLDVKVMHRVSRVAPLENVAKLMNAMGDEWLNIGGIDSSEDEEGKESNAVPTVAQEGKRAKCFPTTTVIIFIQYDATMYAAKTVQLVESLCLLTHTCFQADTRCTLHDCLSYSMEPDVLLGDDAWFCSRCKEFRETRVHRTLYRLPPCLIVSFKRFKMHTYSADKKDTTVQFPTEMDFAPYLDAEAVALQTEGTRYRLRGVVYHSGSLSFGHYTATAYNDSAKKWVYYNDTRATLDSSDAPAPNGAYILCFERIHEKKEDL</sequence>
<proteinExistence type="predicted"/>
<dbReference type="PROSITE" id="PS50235">
    <property type="entry name" value="USP_3"/>
    <property type="match status" value="1"/>
</dbReference>
<dbReference type="SUPFAM" id="SSF54001">
    <property type="entry name" value="Cysteine proteinases"/>
    <property type="match status" value="1"/>
</dbReference>
<dbReference type="Gene3D" id="3.90.70.10">
    <property type="entry name" value="Cysteine proteinases"/>
    <property type="match status" value="2"/>
</dbReference>
<dbReference type="GO" id="GO:0016579">
    <property type="term" value="P:protein deubiquitination"/>
    <property type="evidence" value="ECO:0007669"/>
    <property type="project" value="InterPro"/>
</dbReference>
<feature type="domain" description="DUSP" evidence="3">
    <location>
        <begin position="313"/>
        <end position="438"/>
    </location>
</feature>
<dbReference type="Proteomes" id="UP000038009">
    <property type="component" value="Unassembled WGS sequence"/>
</dbReference>
<dbReference type="PROSITE" id="PS00973">
    <property type="entry name" value="USP_2"/>
    <property type="match status" value="1"/>
</dbReference>
<evidence type="ECO:0000313" key="4">
    <source>
        <dbReference type="EMBL" id="KPI90127.1"/>
    </source>
</evidence>